<evidence type="ECO:0000313" key="2">
    <source>
        <dbReference type="EMBL" id="PSJ38521.1"/>
    </source>
</evidence>
<keyword evidence="1" id="KW-0732">Signal</keyword>
<dbReference type="InterPro" id="IPR046033">
    <property type="entry name" value="DUF5991"/>
</dbReference>
<comment type="caution">
    <text evidence="2">The sequence shown here is derived from an EMBL/GenBank/DDBJ whole genome shotgun (WGS) entry which is preliminary data.</text>
</comment>
<gene>
    <name evidence="2" type="ORF">C7I55_19025</name>
</gene>
<name>A0A2P7QKN4_9SPHN</name>
<evidence type="ECO:0000313" key="3">
    <source>
        <dbReference type="Proteomes" id="UP000241167"/>
    </source>
</evidence>
<feature type="signal peptide" evidence="1">
    <location>
        <begin position="1"/>
        <end position="26"/>
    </location>
</feature>
<sequence>MMIRKLNIAATLALSLAAAVPTAAAAAPLSTWYGRYAYSESLGRIGGGSPSEAPAAFVDHVLTIGRNGCTLVSQGFQTSQRIRCTVTPQGQSAIVKFYGYDGPARAARFSRGQPLLTLTRSGPRLLTRWQGMTRMDGSRPSQVAFRRQ</sequence>
<keyword evidence="3" id="KW-1185">Reference proteome</keyword>
<dbReference type="Proteomes" id="UP000241167">
    <property type="component" value="Unassembled WGS sequence"/>
</dbReference>
<dbReference type="AlphaFoldDB" id="A0A2P7QKN4"/>
<dbReference type="EMBL" id="PXYI01000006">
    <property type="protein sequence ID" value="PSJ38521.1"/>
    <property type="molecule type" value="Genomic_DNA"/>
</dbReference>
<accession>A0A2P7QKN4</accession>
<reference evidence="2 3" key="1">
    <citation type="submission" date="2018-03" db="EMBL/GenBank/DDBJ databases">
        <title>The draft genome of Sphingosinicella sp. GL-C-18.</title>
        <authorList>
            <person name="Liu L."/>
            <person name="Li L."/>
            <person name="Liang L."/>
            <person name="Zhang X."/>
            <person name="Wang T."/>
        </authorList>
    </citation>
    <scope>NUCLEOTIDE SEQUENCE [LARGE SCALE GENOMIC DNA]</scope>
    <source>
        <strain evidence="2 3">GL-C-18</strain>
    </source>
</reference>
<organism evidence="2 3">
    <name type="scientific">Allosphingosinicella deserti</name>
    <dbReference type="NCBI Taxonomy" id="2116704"/>
    <lineage>
        <taxon>Bacteria</taxon>
        <taxon>Pseudomonadati</taxon>
        <taxon>Pseudomonadota</taxon>
        <taxon>Alphaproteobacteria</taxon>
        <taxon>Sphingomonadales</taxon>
        <taxon>Sphingomonadaceae</taxon>
        <taxon>Allosphingosinicella</taxon>
    </lineage>
</organism>
<feature type="chain" id="PRO_5015159437" description="DUF3617 domain-containing protein" evidence="1">
    <location>
        <begin position="27"/>
        <end position="148"/>
    </location>
</feature>
<dbReference type="Pfam" id="PF19453">
    <property type="entry name" value="DUF5991"/>
    <property type="match status" value="1"/>
</dbReference>
<protein>
    <recommendedName>
        <fullName evidence="4">DUF3617 domain-containing protein</fullName>
    </recommendedName>
</protein>
<evidence type="ECO:0008006" key="4">
    <source>
        <dbReference type="Google" id="ProtNLM"/>
    </source>
</evidence>
<evidence type="ECO:0000256" key="1">
    <source>
        <dbReference type="SAM" id="SignalP"/>
    </source>
</evidence>
<proteinExistence type="predicted"/>